<dbReference type="InterPro" id="IPR036249">
    <property type="entry name" value="Thioredoxin-like_sf"/>
</dbReference>
<evidence type="ECO:0000313" key="5">
    <source>
        <dbReference type="Proteomes" id="UP000198406"/>
    </source>
</evidence>
<organism evidence="4 5">
    <name type="scientific">Fistulifera solaris</name>
    <name type="common">Oleaginous diatom</name>
    <dbReference type="NCBI Taxonomy" id="1519565"/>
    <lineage>
        <taxon>Eukaryota</taxon>
        <taxon>Sar</taxon>
        <taxon>Stramenopiles</taxon>
        <taxon>Ochrophyta</taxon>
        <taxon>Bacillariophyta</taxon>
        <taxon>Bacillariophyceae</taxon>
        <taxon>Bacillariophycidae</taxon>
        <taxon>Naviculales</taxon>
        <taxon>Naviculaceae</taxon>
        <taxon>Fistulifera</taxon>
    </lineage>
</organism>
<keyword evidence="5" id="KW-1185">Reference proteome</keyword>
<keyword evidence="1" id="KW-0472">Membrane</keyword>
<gene>
    <name evidence="4" type="ORF">FisN_5Hh285</name>
</gene>
<evidence type="ECO:0000256" key="2">
    <source>
        <dbReference type="SAM" id="SignalP"/>
    </source>
</evidence>
<evidence type="ECO:0000259" key="3">
    <source>
        <dbReference type="PROSITE" id="PS51352"/>
    </source>
</evidence>
<name>A0A1Z5JT05_FISSO</name>
<keyword evidence="2" id="KW-0732">Signal</keyword>
<feature type="chain" id="PRO_5012328724" evidence="2">
    <location>
        <begin position="18"/>
        <end position="209"/>
    </location>
</feature>
<reference evidence="4 5" key="1">
    <citation type="journal article" date="2015" name="Plant Cell">
        <title>Oil accumulation by the oleaginous diatom Fistulifera solaris as revealed by the genome and transcriptome.</title>
        <authorList>
            <person name="Tanaka T."/>
            <person name="Maeda Y."/>
            <person name="Veluchamy A."/>
            <person name="Tanaka M."/>
            <person name="Abida H."/>
            <person name="Marechal E."/>
            <person name="Bowler C."/>
            <person name="Muto M."/>
            <person name="Sunaga Y."/>
            <person name="Tanaka M."/>
            <person name="Yoshino T."/>
            <person name="Taniguchi T."/>
            <person name="Fukuda Y."/>
            <person name="Nemoto M."/>
            <person name="Matsumoto M."/>
            <person name="Wong P.S."/>
            <person name="Aburatani S."/>
            <person name="Fujibuchi W."/>
        </authorList>
    </citation>
    <scope>NUCLEOTIDE SEQUENCE [LARGE SCALE GENOMIC DNA]</scope>
    <source>
        <strain evidence="4 5">JPCC DA0580</strain>
    </source>
</reference>
<dbReference type="PROSITE" id="PS51352">
    <property type="entry name" value="THIOREDOXIN_2"/>
    <property type="match status" value="1"/>
</dbReference>
<comment type="caution">
    <text evidence="4">The sequence shown here is derived from an EMBL/GenBank/DDBJ whole genome shotgun (WGS) entry which is preliminary data.</text>
</comment>
<accession>A0A1Z5JT05</accession>
<dbReference type="EC" id="5.3.4.1" evidence="4"/>
<dbReference type="EMBL" id="BDSP01000111">
    <property type="protein sequence ID" value="GAX16908.1"/>
    <property type="molecule type" value="Genomic_DNA"/>
</dbReference>
<dbReference type="PANTHER" id="PTHR19991:SF2">
    <property type="entry name" value="GH08893P"/>
    <property type="match status" value="1"/>
</dbReference>
<sequence>MIFKLVTCFMLFCTIAAEVIVLTDKTFEHQTQASTGQTTGKWLVMFSAPWCGRTCAEMIPTLEQLEKSVGDGSVLVATVNTLENLESADRFGILSQPTLVFFADRKMYKYRGLKTLEAIQQFVEGGYKDAVAMQVPAPLSFFDITRRKIERLFDDHKELRFLREDFQHIVAVRKNAAVILMILGAILGMFMTCTLSCLFSSKKGKVKQN</sequence>
<feature type="domain" description="Thioredoxin" evidence="3">
    <location>
        <begin position="11"/>
        <end position="128"/>
    </location>
</feature>
<dbReference type="InterPro" id="IPR013766">
    <property type="entry name" value="Thioredoxin_domain"/>
</dbReference>
<feature type="signal peptide" evidence="2">
    <location>
        <begin position="1"/>
        <end position="17"/>
    </location>
</feature>
<keyword evidence="1" id="KW-0812">Transmembrane</keyword>
<feature type="transmembrane region" description="Helical" evidence="1">
    <location>
        <begin position="176"/>
        <end position="199"/>
    </location>
</feature>
<dbReference type="AlphaFoldDB" id="A0A1Z5JT05"/>
<dbReference type="FunCoup" id="A0A1Z5JT05">
    <property type="interactions" value="97"/>
</dbReference>
<dbReference type="PANTHER" id="PTHR19991">
    <property type="entry name" value="L 2 01289"/>
    <property type="match status" value="1"/>
</dbReference>
<dbReference type="CDD" id="cd02961">
    <property type="entry name" value="PDI_a_family"/>
    <property type="match status" value="1"/>
</dbReference>
<dbReference type="Proteomes" id="UP000198406">
    <property type="component" value="Unassembled WGS sequence"/>
</dbReference>
<dbReference type="Pfam" id="PF00085">
    <property type="entry name" value="Thioredoxin"/>
    <property type="match status" value="1"/>
</dbReference>
<dbReference type="SUPFAM" id="SSF52833">
    <property type="entry name" value="Thioredoxin-like"/>
    <property type="match status" value="1"/>
</dbReference>
<keyword evidence="1" id="KW-1133">Transmembrane helix</keyword>
<dbReference type="InParanoid" id="A0A1Z5JT05"/>
<evidence type="ECO:0000313" key="4">
    <source>
        <dbReference type="EMBL" id="GAX16908.1"/>
    </source>
</evidence>
<dbReference type="GO" id="GO:0003756">
    <property type="term" value="F:protein disulfide isomerase activity"/>
    <property type="evidence" value="ECO:0007669"/>
    <property type="project" value="UniProtKB-EC"/>
</dbReference>
<protein>
    <submittedName>
        <fullName evidence="4">Protein disulfide-isomerase</fullName>
        <ecNumber evidence="4">5.3.4.1</ecNumber>
    </submittedName>
</protein>
<proteinExistence type="predicted"/>
<dbReference type="OrthoDB" id="427280at2759"/>
<keyword evidence="4" id="KW-0413">Isomerase</keyword>
<dbReference type="Gene3D" id="3.40.30.10">
    <property type="entry name" value="Glutaredoxin"/>
    <property type="match status" value="1"/>
</dbReference>
<evidence type="ECO:0000256" key="1">
    <source>
        <dbReference type="SAM" id="Phobius"/>
    </source>
</evidence>